<reference evidence="5 6" key="2">
    <citation type="submission" date="2020-05" db="EMBL/GenBank/DDBJ databases">
        <title>Classification of alakaliphilic streptomycetes isolated from an alkaline soil next to Lonar Crater, India and a proposal for the recognition of Streptomyces alkaliterrae sp. nov.</title>
        <authorList>
            <person name="Golinska P."/>
        </authorList>
    </citation>
    <scope>NUCLEOTIDE SEQUENCE [LARGE SCALE GENOMIC DNA]</scope>
    <source>
        <strain evidence="6">OF3</strain>
        <strain evidence="5">OF8</strain>
    </source>
</reference>
<gene>
    <name evidence="3" type="ORF">FNX44_011235</name>
    <name evidence="1" type="ORF">H3146_18540</name>
    <name evidence="2" type="ORF">H3147_00435</name>
</gene>
<dbReference type="EMBL" id="JABJWZ010000192">
    <property type="protein sequence ID" value="MBB1255337.1"/>
    <property type="molecule type" value="Genomic_DNA"/>
</dbReference>
<dbReference type="Proteomes" id="UP000525686">
    <property type="component" value="Unassembled WGS sequence"/>
</dbReference>
<reference evidence="1" key="3">
    <citation type="journal article" name="Syst. Appl. Microbiol.">
        <title>Streptomyces alkaliterrae sp. nov., isolated from an alkaline soil, and emended descriptions of Streptomyces alkaliphilus, Streptomyces calidiresistens and Streptomyces durbertensis.</title>
        <authorList>
            <person name="Swiecimska M."/>
            <person name="Golinska P."/>
            <person name="Nouioui I."/>
            <person name="Wypij M."/>
            <person name="Rai M."/>
            <person name="Sangal V."/>
            <person name="Goodfellow M."/>
        </authorList>
    </citation>
    <scope>NUCLEOTIDE SEQUENCE</scope>
    <source>
        <strain evidence="1">OF3</strain>
        <strain evidence="2">OF8</strain>
    </source>
</reference>
<dbReference type="EMBL" id="JABJXA010000001">
    <property type="protein sequence ID" value="MBB1257303.1"/>
    <property type="molecule type" value="Genomic_DNA"/>
</dbReference>
<dbReference type="EMBL" id="VJYK02000091">
    <property type="protein sequence ID" value="MQS02441.1"/>
    <property type="molecule type" value="Genomic_DNA"/>
</dbReference>
<dbReference type="Proteomes" id="UP000517765">
    <property type="component" value="Unassembled WGS sequence"/>
</dbReference>
<organism evidence="3 4">
    <name type="scientific">Streptomyces alkaliterrae</name>
    <dbReference type="NCBI Taxonomy" id="2213162"/>
    <lineage>
        <taxon>Bacteria</taxon>
        <taxon>Bacillati</taxon>
        <taxon>Actinomycetota</taxon>
        <taxon>Actinomycetes</taxon>
        <taxon>Kitasatosporales</taxon>
        <taxon>Streptomycetaceae</taxon>
        <taxon>Streptomyces</taxon>
    </lineage>
</organism>
<keyword evidence="4" id="KW-1185">Reference proteome</keyword>
<evidence type="ECO:0000313" key="2">
    <source>
        <dbReference type="EMBL" id="MBB1257303.1"/>
    </source>
</evidence>
<evidence type="ECO:0000313" key="5">
    <source>
        <dbReference type="Proteomes" id="UP000517765"/>
    </source>
</evidence>
<name>A0A5P0YQ73_9ACTN</name>
<evidence type="ECO:0000313" key="3">
    <source>
        <dbReference type="EMBL" id="MQS02441.1"/>
    </source>
</evidence>
<proteinExistence type="predicted"/>
<evidence type="ECO:0008006" key="7">
    <source>
        <dbReference type="Google" id="ProtNLM"/>
    </source>
</evidence>
<accession>A0A5P0YQ73</accession>
<evidence type="ECO:0000313" key="6">
    <source>
        <dbReference type="Proteomes" id="UP000525686"/>
    </source>
</evidence>
<reference evidence="3 4" key="1">
    <citation type="submission" date="2019-10" db="EMBL/GenBank/DDBJ databases">
        <title>Streptomyces sp. nov., a novel actinobacterium isolated from alkaline environment.</title>
        <authorList>
            <person name="Golinska P."/>
        </authorList>
    </citation>
    <scope>NUCLEOTIDE SEQUENCE [LARGE SCALE GENOMIC DNA]</scope>
    <source>
        <strain evidence="3 4">OF1</strain>
    </source>
</reference>
<comment type="caution">
    <text evidence="3">The sequence shown here is derived from an EMBL/GenBank/DDBJ whole genome shotgun (WGS) entry which is preliminary data.</text>
</comment>
<evidence type="ECO:0000313" key="4">
    <source>
        <dbReference type="Proteomes" id="UP000320857"/>
    </source>
</evidence>
<sequence length="98" mass="11432">MGNTQRKTARGAFETVREVYGFACLHCGYAWKQTYDIEQHIDRDDKPFFIYYTNGERVPSPLSMVTCINCDEHKVRVARADQISTMRSAFPFTQDRRS</sequence>
<protein>
    <recommendedName>
        <fullName evidence="7">C2H2-type domain-containing protein</fullName>
    </recommendedName>
</protein>
<evidence type="ECO:0000313" key="1">
    <source>
        <dbReference type="EMBL" id="MBB1255337.1"/>
    </source>
</evidence>
<dbReference type="AlphaFoldDB" id="A0A5P0YQ73"/>
<dbReference type="Proteomes" id="UP000320857">
    <property type="component" value="Unassembled WGS sequence"/>
</dbReference>